<reference evidence="3 4" key="1">
    <citation type="journal article" date="2024" name="Nat. Commun.">
        <title>Phylogenomics reveals the evolutionary origins of lichenization in chlorophyte algae.</title>
        <authorList>
            <person name="Puginier C."/>
            <person name="Libourel C."/>
            <person name="Otte J."/>
            <person name="Skaloud P."/>
            <person name="Haon M."/>
            <person name="Grisel S."/>
            <person name="Petersen M."/>
            <person name="Berrin J.G."/>
            <person name="Delaux P.M."/>
            <person name="Dal Grande F."/>
            <person name="Keller J."/>
        </authorList>
    </citation>
    <scope>NUCLEOTIDE SEQUENCE [LARGE SCALE GENOMIC DNA]</scope>
    <source>
        <strain evidence="3 4">SAG 216-7</strain>
    </source>
</reference>
<name>A0ABR2YIQ7_9CHLO</name>
<dbReference type="InterPro" id="IPR006553">
    <property type="entry name" value="Leu-rich_rpt_Cys-con_subtyp"/>
</dbReference>
<dbReference type="PANTHER" id="PTHR13382:SF67">
    <property type="entry name" value="SCF E3 UBIQUITIN LIGASE COMPLEX F-BOX PROTEIN POF2"/>
    <property type="match status" value="1"/>
</dbReference>
<feature type="domain" description="F-box" evidence="2">
    <location>
        <begin position="12"/>
        <end position="51"/>
    </location>
</feature>
<dbReference type="EMBL" id="JALJOT010000010">
    <property type="protein sequence ID" value="KAK9906361.1"/>
    <property type="molecule type" value="Genomic_DNA"/>
</dbReference>
<dbReference type="Gene3D" id="3.80.10.10">
    <property type="entry name" value="Ribonuclease Inhibitor"/>
    <property type="match status" value="2"/>
</dbReference>
<evidence type="ECO:0000313" key="3">
    <source>
        <dbReference type="EMBL" id="KAK9906361.1"/>
    </source>
</evidence>
<dbReference type="SUPFAM" id="SSF81383">
    <property type="entry name" value="F-box domain"/>
    <property type="match status" value="1"/>
</dbReference>
<comment type="caution">
    <text evidence="3">The sequence shown here is derived from an EMBL/GenBank/DDBJ whole genome shotgun (WGS) entry which is preliminary data.</text>
</comment>
<comment type="subcellular location">
    <subcellularLocation>
        <location evidence="1">Cytoplasm</location>
        <location evidence="1">Cytoskeleton</location>
        <location evidence="1">Cilium axoneme</location>
    </subcellularLocation>
</comment>
<keyword evidence="4" id="KW-1185">Reference proteome</keyword>
<dbReference type="Proteomes" id="UP001491310">
    <property type="component" value="Unassembled WGS sequence"/>
</dbReference>
<protein>
    <recommendedName>
        <fullName evidence="2">F-box domain-containing protein</fullName>
    </recommendedName>
</protein>
<evidence type="ECO:0000256" key="1">
    <source>
        <dbReference type="ARBA" id="ARBA00004430"/>
    </source>
</evidence>
<evidence type="ECO:0000259" key="2">
    <source>
        <dbReference type="Pfam" id="PF12937"/>
    </source>
</evidence>
<dbReference type="SUPFAM" id="SSF52047">
    <property type="entry name" value="RNI-like"/>
    <property type="match status" value="1"/>
</dbReference>
<dbReference type="InterPro" id="IPR001810">
    <property type="entry name" value="F-box_dom"/>
</dbReference>
<dbReference type="InterPro" id="IPR032675">
    <property type="entry name" value="LRR_dom_sf"/>
</dbReference>
<sequence length="519" mass="55692">MLVSESSGPCWWDELPQECKLQVLEHLTARDTARAAGICREFAAHAHESRLATRTLKLPAGVSAAAVRGMVKAYSRAGKVRVHPSLTQMQALGSAIALGAEARVQGAPLEGLDLSNCRSLSENALLSFFTTIDTIRDLDASNCIEVSDACLRALAADLWQEEFDAEEDELAWEALQVQDLPQPRLVGKTRMHVEDAFAAARQAHSPLATTVSVGQRDLSGSQQQGRLRSLSVAGCTEITSAGVLNLLKACSHSLTSLNVSRTAVSTLQQSRWGVLQSLTANQCSNLTTVTFQLPASAPLRDLHLSGCTNLVKVVLTCAQLRSLNVSGNGSLTHLALNCAALESLSASQCPRLVGLVEESSFPALLNANFAFCKSLTDLDETLEACTGLLTLNVNGCIGLYRLALATQTEMLRLEAAGCKQMRRIICGSAALEVCMAQSCQLLQVLHLQGKSLRHLDVGGCSNLHELQMSRLERPVADLMAAARSGKDALFLNIDGCPRLSEDVVSRLKAAFKNPRPRIS</sequence>
<evidence type="ECO:0000313" key="4">
    <source>
        <dbReference type="Proteomes" id="UP001491310"/>
    </source>
</evidence>
<gene>
    <name evidence="3" type="ORF">WJX75_000568</name>
</gene>
<proteinExistence type="predicted"/>
<organism evidence="3 4">
    <name type="scientific">Coccomyxa subellipsoidea</name>
    <dbReference type="NCBI Taxonomy" id="248742"/>
    <lineage>
        <taxon>Eukaryota</taxon>
        <taxon>Viridiplantae</taxon>
        <taxon>Chlorophyta</taxon>
        <taxon>core chlorophytes</taxon>
        <taxon>Trebouxiophyceae</taxon>
        <taxon>Trebouxiophyceae incertae sedis</taxon>
        <taxon>Coccomyxaceae</taxon>
        <taxon>Coccomyxa</taxon>
    </lineage>
</organism>
<dbReference type="SMART" id="SM00367">
    <property type="entry name" value="LRR_CC"/>
    <property type="match status" value="6"/>
</dbReference>
<dbReference type="InterPro" id="IPR050648">
    <property type="entry name" value="F-box_LRR-repeat"/>
</dbReference>
<dbReference type="PANTHER" id="PTHR13382">
    <property type="entry name" value="MITOCHONDRIAL ATP SYNTHASE COUPLING FACTOR B"/>
    <property type="match status" value="1"/>
</dbReference>
<accession>A0ABR2YIQ7</accession>
<dbReference type="Pfam" id="PF12937">
    <property type="entry name" value="F-box-like"/>
    <property type="match status" value="1"/>
</dbReference>
<dbReference type="InterPro" id="IPR036047">
    <property type="entry name" value="F-box-like_dom_sf"/>
</dbReference>